<protein>
    <submittedName>
        <fullName evidence="1">Uncharacterized protein</fullName>
    </submittedName>
</protein>
<sequence length="114" mass="12918">MSFTLVLAAGVIMAALAVAYWDRIKRWLDDIVANKLEKIFGYGARQRLHHAVSIADRVVGGIRNRVFIYVKRANGAGYEKMQEKIIQDFDIAGEDIVKEISEKGPVIQEFTYTE</sequence>
<dbReference type="AlphaFoldDB" id="A0A5P6VPF9"/>
<dbReference type="Proteomes" id="UP000327030">
    <property type="component" value="Chromosome 1"/>
</dbReference>
<proteinExistence type="predicted"/>
<dbReference type="EMBL" id="CP043028">
    <property type="protein sequence ID" value="QFJ54340.1"/>
    <property type="molecule type" value="Genomic_DNA"/>
</dbReference>
<evidence type="ECO:0000313" key="2">
    <source>
        <dbReference type="Proteomes" id="UP000327030"/>
    </source>
</evidence>
<reference evidence="2" key="1">
    <citation type="submission" date="2019-08" db="EMBL/GenBank/DDBJ databases">
        <title>Complete Genome Sequence of the Polysaccharide-Degrading Rumen Bacterium Pseudobutyrivibrio xylanivorans MA3014.</title>
        <authorList>
            <person name="Palevich N."/>
            <person name="Maclean P.H."/>
            <person name="Kelly W.J."/>
            <person name="Leahy S.C."/>
            <person name="Rakonjac J."/>
            <person name="Attwood G.T."/>
        </authorList>
    </citation>
    <scope>NUCLEOTIDE SEQUENCE [LARGE SCALE GENOMIC DNA]</scope>
    <source>
        <strain evidence="2">MA3014</strain>
    </source>
</reference>
<organism evidence="1 2">
    <name type="scientific">Pseudobutyrivibrio xylanivorans</name>
    <dbReference type="NCBI Taxonomy" id="185007"/>
    <lineage>
        <taxon>Bacteria</taxon>
        <taxon>Bacillati</taxon>
        <taxon>Bacillota</taxon>
        <taxon>Clostridia</taxon>
        <taxon>Lachnospirales</taxon>
        <taxon>Lachnospiraceae</taxon>
        <taxon>Pseudobutyrivibrio</taxon>
    </lineage>
</organism>
<dbReference type="OrthoDB" id="2087294at2"/>
<gene>
    <name evidence="1" type="ORF">FXF36_05465</name>
</gene>
<name>A0A5P6VPF9_PSEXY</name>
<dbReference type="RefSeq" id="WP_151622833.1">
    <property type="nucleotide sequence ID" value="NZ_CP043028.1"/>
</dbReference>
<accession>A0A5P6VPF9</accession>
<evidence type="ECO:0000313" key="1">
    <source>
        <dbReference type="EMBL" id="QFJ54340.1"/>
    </source>
</evidence>
<dbReference type="KEGG" id="pxv:FXF36_05465"/>